<evidence type="ECO:0000313" key="1">
    <source>
        <dbReference type="EMBL" id="CQD04648.1"/>
    </source>
</evidence>
<dbReference type="EMBL" id="CTEF01000001">
    <property type="protein sequence ID" value="CQD04648.1"/>
    <property type="molecule type" value="Genomic_DNA"/>
</dbReference>
<accession>A0A0U1CYI9</accession>
<reference evidence="1 2" key="1">
    <citation type="submission" date="2015-03" db="EMBL/GenBank/DDBJ databases">
        <authorList>
            <person name="Murphy D."/>
        </authorList>
    </citation>
    <scope>NUCLEOTIDE SEQUENCE [LARGE SCALE GENOMIC DNA]</scope>
    <source>
        <strain evidence="1 2">D16</strain>
    </source>
</reference>
<dbReference type="AlphaFoldDB" id="A0A0U1CYI9"/>
<sequence>MPEIAAATAGAQRYDWLKVIAGVASLWSRNNAGSAPR</sequence>
<dbReference type="Proteomes" id="UP000182227">
    <property type="component" value="Unassembled WGS sequence"/>
</dbReference>
<gene>
    <name evidence="1" type="ORF">BN970_00786</name>
</gene>
<evidence type="ECO:0000313" key="2">
    <source>
        <dbReference type="Proteomes" id="UP000182227"/>
    </source>
</evidence>
<organism evidence="1 2">
    <name type="scientific">Mycolicibacterium conceptionense</name>
    <dbReference type="NCBI Taxonomy" id="451644"/>
    <lineage>
        <taxon>Bacteria</taxon>
        <taxon>Bacillati</taxon>
        <taxon>Actinomycetota</taxon>
        <taxon>Actinomycetes</taxon>
        <taxon>Mycobacteriales</taxon>
        <taxon>Mycobacteriaceae</taxon>
        <taxon>Mycolicibacterium</taxon>
    </lineage>
</organism>
<proteinExistence type="predicted"/>
<protein>
    <submittedName>
        <fullName evidence="1">Uncharacterized protein</fullName>
    </submittedName>
</protein>
<name>A0A0U1CYI9_9MYCO</name>